<keyword evidence="2" id="KW-1185">Reference proteome</keyword>
<dbReference type="AlphaFoldDB" id="A0AA88Q6L9"/>
<sequence>MLLPTATQTRAGIPEGSTSLLSLPLKLTTQVTFTLAKPKRCRFSPPSQVYGISGQALYPDQKYPTQEGGGLADERLWKELNFRDFVVVHQVHFSVELTLEGLRNSH</sequence>
<comment type="caution">
    <text evidence="1">The sequence shown here is derived from an EMBL/GenBank/DDBJ whole genome shotgun (WGS) entry which is preliminary data.</text>
</comment>
<name>A0AA88Q6L9_9TELE</name>
<dbReference type="Proteomes" id="UP001187343">
    <property type="component" value="Unassembled WGS sequence"/>
</dbReference>
<organism evidence="1 2">
    <name type="scientific">Cirrhinus molitorella</name>
    <name type="common">mud carp</name>
    <dbReference type="NCBI Taxonomy" id="172907"/>
    <lineage>
        <taxon>Eukaryota</taxon>
        <taxon>Metazoa</taxon>
        <taxon>Chordata</taxon>
        <taxon>Craniata</taxon>
        <taxon>Vertebrata</taxon>
        <taxon>Euteleostomi</taxon>
        <taxon>Actinopterygii</taxon>
        <taxon>Neopterygii</taxon>
        <taxon>Teleostei</taxon>
        <taxon>Ostariophysi</taxon>
        <taxon>Cypriniformes</taxon>
        <taxon>Cyprinidae</taxon>
        <taxon>Labeoninae</taxon>
        <taxon>Labeonini</taxon>
        <taxon>Cirrhinus</taxon>
    </lineage>
</organism>
<dbReference type="EMBL" id="JAUYZG010000001">
    <property type="protein sequence ID" value="KAK2916768.1"/>
    <property type="molecule type" value="Genomic_DNA"/>
</dbReference>
<evidence type="ECO:0000313" key="2">
    <source>
        <dbReference type="Proteomes" id="UP001187343"/>
    </source>
</evidence>
<reference evidence="1" key="1">
    <citation type="submission" date="2023-08" db="EMBL/GenBank/DDBJ databases">
        <title>Chromosome-level Genome Assembly of mud carp (Cirrhinus molitorella).</title>
        <authorList>
            <person name="Liu H."/>
        </authorList>
    </citation>
    <scope>NUCLEOTIDE SEQUENCE</scope>
    <source>
        <strain evidence="1">Prfri</strain>
        <tissue evidence="1">Muscle</tissue>
    </source>
</reference>
<proteinExistence type="predicted"/>
<protein>
    <submittedName>
        <fullName evidence="1">Uncharacterized protein</fullName>
    </submittedName>
</protein>
<gene>
    <name evidence="1" type="ORF">Q8A67_001142</name>
</gene>
<accession>A0AA88Q6L9</accession>
<evidence type="ECO:0000313" key="1">
    <source>
        <dbReference type="EMBL" id="KAK2916768.1"/>
    </source>
</evidence>